<dbReference type="InterPro" id="IPR016035">
    <property type="entry name" value="Acyl_Trfase/lysoPLipase"/>
</dbReference>
<accession>A0AAW1C6Y4</accession>
<proteinExistence type="predicted"/>
<name>A0AAW1C6Y4_CROAD</name>
<organism evidence="2 3">
    <name type="scientific">Crotalus adamanteus</name>
    <name type="common">Eastern diamondback rattlesnake</name>
    <dbReference type="NCBI Taxonomy" id="8729"/>
    <lineage>
        <taxon>Eukaryota</taxon>
        <taxon>Metazoa</taxon>
        <taxon>Chordata</taxon>
        <taxon>Craniata</taxon>
        <taxon>Vertebrata</taxon>
        <taxon>Euteleostomi</taxon>
        <taxon>Lepidosauria</taxon>
        <taxon>Squamata</taxon>
        <taxon>Bifurcata</taxon>
        <taxon>Unidentata</taxon>
        <taxon>Episquamata</taxon>
        <taxon>Toxicofera</taxon>
        <taxon>Serpentes</taxon>
        <taxon>Colubroidea</taxon>
        <taxon>Viperidae</taxon>
        <taxon>Crotalinae</taxon>
        <taxon>Crotalus</taxon>
    </lineage>
</organism>
<dbReference type="Pfam" id="PF18695">
    <property type="entry name" value="cPLA2_C2"/>
    <property type="match status" value="1"/>
</dbReference>
<dbReference type="Proteomes" id="UP001474421">
    <property type="component" value="Unassembled WGS sequence"/>
</dbReference>
<keyword evidence="3" id="KW-1185">Reference proteome</keyword>
<feature type="domain" description="Cytosolic phospholipases A2 C2-domain" evidence="1">
    <location>
        <begin position="196"/>
        <end position="292"/>
    </location>
</feature>
<dbReference type="PANTHER" id="PTHR10728">
    <property type="entry name" value="CYTOSOLIC PHOSPHOLIPASE A2"/>
    <property type="match status" value="1"/>
</dbReference>
<dbReference type="Gene3D" id="3.40.1090.10">
    <property type="entry name" value="Cytosolic phospholipase A2 catalytic domain"/>
    <property type="match status" value="1"/>
</dbReference>
<gene>
    <name evidence="2" type="ORF">NXF25_000917</name>
</gene>
<dbReference type="InterPro" id="IPR040723">
    <property type="entry name" value="cPLA2_C2"/>
</dbReference>
<dbReference type="GO" id="GO:0005829">
    <property type="term" value="C:cytosol"/>
    <property type="evidence" value="ECO:0007669"/>
    <property type="project" value="TreeGrafter"/>
</dbReference>
<dbReference type="GO" id="GO:0047498">
    <property type="term" value="F:calcium-dependent phospholipase A2 activity"/>
    <property type="evidence" value="ECO:0007669"/>
    <property type="project" value="TreeGrafter"/>
</dbReference>
<dbReference type="GO" id="GO:0005509">
    <property type="term" value="F:calcium ion binding"/>
    <property type="evidence" value="ECO:0007669"/>
    <property type="project" value="TreeGrafter"/>
</dbReference>
<evidence type="ECO:0000313" key="3">
    <source>
        <dbReference type="Proteomes" id="UP001474421"/>
    </source>
</evidence>
<protein>
    <submittedName>
        <fullName evidence="2">Phospholipase A2</fullName>
    </submittedName>
</protein>
<dbReference type="EMBL" id="JAOTOJ010000001">
    <property type="protein sequence ID" value="KAK9409742.1"/>
    <property type="molecule type" value="Genomic_DNA"/>
</dbReference>
<dbReference type="PANTHER" id="PTHR10728:SF67">
    <property type="entry name" value="PHOSPHOLIPASE A2"/>
    <property type="match status" value="1"/>
</dbReference>
<dbReference type="GO" id="GO:0005544">
    <property type="term" value="F:calcium-dependent phospholipid binding"/>
    <property type="evidence" value="ECO:0007669"/>
    <property type="project" value="TreeGrafter"/>
</dbReference>
<evidence type="ECO:0000313" key="2">
    <source>
        <dbReference type="EMBL" id="KAK9409742.1"/>
    </source>
</evidence>
<dbReference type="GO" id="GO:0046475">
    <property type="term" value="P:glycerophospholipid catabolic process"/>
    <property type="evidence" value="ECO:0007669"/>
    <property type="project" value="TreeGrafter"/>
</dbReference>
<dbReference type="SUPFAM" id="SSF52151">
    <property type="entry name" value="FabD/lysophospholipase-like"/>
    <property type="match status" value="1"/>
</dbReference>
<comment type="caution">
    <text evidence="2">The sequence shown here is derived from an EMBL/GenBank/DDBJ whole genome shotgun (WGS) entry which is preliminary data.</text>
</comment>
<sequence length="352" mass="40333">MSDYITKGLPVTSEVYVPAIHMNSSVFIGQVFQTKRNQYENEEMKINYHGTEIPYRTECQVKTPADEENTRSVECNTTESCFCDEVSLQVETPSDKDNTGNVECNRRESHTSYEASLQNILEITICDEDSPFSDEELCTVTFDIANLQIEERVCKHFELNKEKNELLDVEFYLEHISDMSENLISNGVLLSRELCCLKVEVNHRGRKKKRKKQNFACTLRGSYEDARNILLDSSSRNAPPNHTTFHYAKYCNPKLEMQLLKKRSICSSNSGKTLSFTLPLCRVPLGERVQVANDKAHEVFVTTANCQKSLDMRLGFDLCPEEQDFICQRKKYVAAALKNVLRLEGELQMNEA</sequence>
<reference evidence="2 3" key="1">
    <citation type="journal article" date="2024" name="Proc. Natl. Acad. Sci. U.S.A.">
        <title>The genetic regulatory architecture and epigenomic basis for age-related changes in rattlesnake venom.</title>
        <authorList>
            <person name="Hogan M.P."/>
            <person name="Holding M.L."/>
            <person name="Nystrom G.S."/>
            <person name="Colston T.J."/>
            <person name="Bartlett D.A."/>
            <person name="Mason A.J."/>
            <person name="Ellsworth S.A."/>
            <person name="Rautsaw R.M."/>
            <person name="Lawrence K.C."/>
            <person name="Strickland J.L."/>
            <person name="He B."/>
            <person name="Fraser P."/>
            <person name="Margres M.J."/>
            <person name="Gilbert D.M."/>
            <person name="Gibbs H.L."/>
            <person name="Parkinson C.L."/>
            <person name="Rokyta D.R."/>
        </authorList>
    </citation>
    <scope>NUCLEOTIDE SEQUENCE [LARGE SCALE GENOMIC DNA]</scope>
    <source>
        <strain evidence="2">DRR0105</strain>
    </source>
</reference>
<evidence type="ECO:0000259" key="1">
    <source>
        <dbReference type="Pfam" id="PF18695"/>
    </source>
</evidence>
<dbReference type="AlphaFoldDB" id="A0AAW1C6Y4"/>